<keyword evidence="2" id="KW-1185">Reference proteome</keyword>
<evidence type="ECO:0000313" key="2">
    <source>
        <dbReference type="Proteomes" id="UP000708208"/>
    </source>
</evidence>
<feature type="non-terminal residue" evidence="1">
    <location>
        <position position="142"/>
    </location>
</feature>
<feature type="non-terminal residue" evidence="1">
    <location>
        <position position="1"/>
    </location>
</feature>
<organism evidence="1 2">
    <name type="scientific">Allacma fusca</name>
    <dbReference type="NCBI Taxonomy" id="39272"/>
    <lineage>
        <taxon>Eukaryota</taxon>
        <taxon>Metazoa</taxon>
        <taxon>Ecdysozoa</taxon>
        <taxon>Arthropoda</taxon>
        <taxon>Hexapoda</taxon>
        <taxon>Collembola</taxon>
        <taxon>Symphypleona</taxon>
        <taxon>Sminthuridae</taxon>
        <taxon>Allacma</taxon>
    </lineage>
</organism>
<proteinExistence type="predicted"/>
<gene>
    <name evidence="1" type="ORF">AFUS01_LOCUS39485</name>
</gene>
<comment type="caution">
    <text evidence="1">The sequence shown here is derived from an EMBL/GenBank/DDBJ whole genome shotgun (WGS) entry which is preliminary data.</text>
</comment>
<reference evidence="1" key="1">
    <citation type="submission" date="2021-06" db="EMBL/GenBank/DDBJ databases">
        <authorList>
            <person name="Hodson N. C."/>
            <person name="Mongue J. A."/>
            <person name="Jaron S. K."/>
        </authorList>
    </citation>
    <scope>NUCLEOTIDE SEQUENCE</scope>
</reference>
<sequence length="142" mass="15122">VESGAFGINVKLENTKPSTHSLHTVIKVNGQDNLLDGEITVAENEKALALKYSKNSGEVAAEAKLRLTLTGENRDFEGLASFGPKKVNFNGNINTIAGGYEGQANVQGDGFNSVGKFVVAIEENRRRLSFIAGDASNPTDLL</sequence>
<name>A0A8J2LDP5_9HEXA</name>
<dbReference type="Proteomes" id="UP000708208">
    <property type="component" value="Unassembled WGS sequence"/>
</dbReference>
<dbReference type="AlphaFoldDB" id="A0A8J2LDP5"/>
<evidence type="ECO:0000313" key="1">
    <source>
        <dbReference type="EMBL" id="CAG7829628.1"/>
    </source>
</evidence>
<dbReference type="EMBL" id="CAJVCH010552341">
    <property type="protein sequence ID" value="CAG7829628.1"/>
    <property type="molecule type" value="Genomic_DNA"/>
</dbReference>
<accession>A0A8J2LDP5</accession>
<protein>
    <submittedName>
        <fullName evidence="1">Uncharacterized protein</fullName>
    </submittedName>
</protein>